<dbReference type="Proteomes" id="UP001595665">
    <property type="component" value="Unassembled WGS sequence"/>
</dbReference>
<reference evidence="2" key="1">
    <citation type="journal article" date="2019" name="Int. J. Syst. Evol. Microbiol.">
        <title>The Global Catalogue of Microorganisms (GCM) 10K type strain sequencing project: providing services to taxonomists for standard genome sequencing and annotation.</title>
        <authorList>
            <consortium name="The Broad Institute Genomics Platform"/>
            <consortium name="The Broad Institute Genome Sequencing Center for Infectious Disease"/>
            <person name="Wu L."/>
            <person name="Ma J."/>
        </authorList>
    </citation>
    <scope>NUCLEOTIDE SEQUENCE [LARGE SCALE GENOMIC DNA]</scope>
    <source>
        <strain evidence="2">CCM 7480</strain>
    </source>
</reference>
<dbReference type="EMBL" id="JBHRVV010000002">
    <property type="protein sequence ID" value="MFC3461529.1"/>
    <property type="molecule type" value="Genomic_DNA"/>
</dbReference>
<name>A0ABV7PQK5_9BURK</name>
<keyword evidence="2" id="KW-1185">Reference proteome</keyword>
<protein>
    <recommendedName>
        <fullName evidence="3">Tetracyclin repressor-like C-terminal domain-containing protein</fullName>
    </recommendedName>
</protein>
<organism evidence="1 2">
    <name type="scientific">Massilia haematophila</name>
    <dbReference type="NCBI Taxonomy" id="457923"/>
    <lineage>
        <taxon>Bacteria</taxon>
        <taxon>Pseudomonadati</taxon>
        <taxon>Pseudomonadota</taxon>
        <taxon>Betaproteobacteria</taxon>
        <taxon>Burkholderiales</taxon>
        <taxon>Oxalobacteraceae</taxon>
        <taxon>Telluria group</taxon>
        <taxon>Massilia</taxon>
    </lineage>
</organism>
<sequence>MLGLLWAHVHGFTLLAANRVLTEHEVGPPEPFLEEGVRIILDGFRRPDCALTSPG</sequence>
<evidence type="ECO:0000313" key="1">
    <source>
        <dbReference type="EMBL" id="MFC3461529.1"/>
    </source>
</evidence>
<dbReference type="RefSeq" id="WP_379738159.1">
    <property type="nucleotide sequence ID" value="NZ_JBHRVV010000002.1"/>
</dbReference>
<proteinExistence type="predicted"/>
<evidence type="ECO:0000313" key="2">
    <source>
        <dbReference type="Proteomes" id="UP001595665"/>
    </source>
</evidence>
<accession>A0ABV7PQK5</accession>
<evidence type="ECO:0008006" key="3">
    <source>
        <dbReference type="Google" id="ProtNLM"/>
    </source>
</evidence>
<gene>
    <name evidence="1" type="ORF">ACFOPH_25315</name>
</gene>
<comment type="caution">
    <text evidence="1">The sequence shown here is derived from an EMBL/GenBank/DDBJ whole genome shotgun (WGS) entry which is preliminary data.</text>
</comment>